<dbReference type="InterPro" id="IPR000515">
    <property type="entry name" value="MetI-like"/>
</dbReference>
<feature type="transmembrane region" description="Helical" evidence="12">
    <location>
        <begin position="60"/>
        <end position="82"/>
    </location>
</feature>
<keyword evidence="16" id="KW-1185">Reference proteome</keyword>
<comment type="caution">
    <text evidence="15">The sequence shown here is derived from an EMBL/GenBank/DDBJ whole genome shotgun (WGS) entry which is preliminary data.</text>
</comment>
<dbReference type="Gene3D" id="1.10.3720.10">
    <property type="entry name" value="MetI-like"/>
    <property type="match status" value="1"/>
</dbReference>
<dbReference type="GO" id="GO:0055085">
    <property type="term" value="P:transmembrane transport"/>
    <property type="evidence" value="ECO:0007669"/>
    <property type="project" value="InterPro"/>
</dbReference>
<evidence type="ECO:0000256" key="6">
    <source>
        <dbReference type="ARBA" id="ARBA00022856"/>
    </source>
</evidence>
<evidence type="ECO:0000256" key="2">
    <source>
        <dbReference type="ARBA" id="ARBA00022448"/>
    </source>
</evidence>
<dbReference type="EMBL" id="JAVDUI010000001">
    <property type="protein sequence ID" value="MDR6892468.1"/>
    <property type="molecule type" value="Genomic_DNA"/>
</dbReference>
<dbReference type="Pfam" id="PF12911">
    <property type="entry name" value="OppC_N"/>
    <property type="match status" value="1"/>
</dbReference>
<comment type="subcellular location">
    <subcellularLocation>
        <location evidence="1">Cell inner membrane</location>
        <topology evidence="1">Multi-pass membrane protein</topology>
    </subcellularLocation>
    <subcellularLocation>
        <location evidence="12">Cell membrane</location>
        <topology evidence="12">Multi-pass membrane protein</topology>
    </subcellularLocation>
</comment>
<evidence type="ECO:0000256" key="10">
    <source>
        <dbReference type="ARBA" id="ARBA00024202"/>
    </source>
</evidence>
<evidence type="ECO:0000256" key="4">
    <source>
        <dbReference type="ARBA" id="ARBA00022519"/>
    </source>
</evidence>
<evidence type="ECO:0000256" key="13">
    <source>
        <dbReference type="SAM" id="MobiDB-lite"/>
    </source>
</evidence>
<dbReference type="PROSITE" id="PS50928">
    <property type="entry name" value="ABC_TM1"/>
    <property type="match status" value="1"/>
</dbReference>
<feature type="transmembrane region" description="Helical" evidence="12">
    <location>
        <begin position="188"/>
        <end position="209"/>
    </location>
</feature>
<keyword evidence="3" id="KW-1003">Cell membrane</keyword>
<evidence type="ECO:0000256" key="11">
    <source>
        <dbReference type="ARBA" id="ARBA00072251"/>
    </source>
</evidence>
<keyword evidence="4" id="KW-0997">Cell inner membrane</keyword>
<dbReference type="InterPro" id="IPR050366">
    <property type="entry name" value="BP-dependent_transpt_permease"/>
</dbReference>
<sequence length="337" mass="35794">MSTASHPTDAHEPAPTPESAAAATPSALAGAHAAAPEGTASAPQDEGRIYGKKTIIARRFFRNIPATIGLVVLTLVALFAAFGQFLTPWKHDDLDFLNTATGPSAEHWLGTNLAGADMMALLIQGTRISLTIGVVVGISSALIAGVYGCFIALSTGKWIEKVFMIFLEFMILLPSFLIIAVLTNGKGGSWGVLMVMLIVFGWMGGARLVRALAGSLIDREFVKGARYMGMSTFGIIRRHLVPNIASQMVLSITTGIWASILSEVGFSYLGLGVKVPDTSLGLLISQASEAFHSYPWMFWEPVLMLLLITGPLALINDGLRDAFDPTSKASGKAKKSA</sequence>
<evidence type="ECO:0000313" key="16">
    <source>
        <dbReference type="Proteomes" id="UP001247307"/>
    </source>
</evidence>
<feature type="compositionally biased region" description="Low complexity" evidence="13">
    <location>
        <begin position="17"/>
        <end position="43"/>
    </location>
</feature>
<accession>A0AAE3YIB9</accession>
<feature type="domain" description="ABC transmembrane type-1" evidence="14">
    <location>
        <begin position="130"/>
        <end position="316"/>
    </location>
</feature>
<dbReference type="GO" id="GO:0015833">
    <property type="term" value="P:peptide transport"/>
    <property type="evidence" value="ECO:0007669"/>
    <property type="project" value="UniProtKB-KW"/>
</dbReference>
<dbReference type="GO" id="GO:0015031">
    <property type="term" value="P:protein transport"/>
    <property type="evidence" value="ECO:0007669"/>
    <property type="project" value="UniProtKB-KW"/>
</dbReference>
<feature type="transmembrane region" description="Helical" evidence="12">
    <location>
        <begin position="296"/>
        <end position="315"/>
    </location>
</feature>
<evidence type="ECO:0000259" key="14">
    <source>
        <dbReference type="PROSITE" id="PS50928"/>
    </source>
</evidence>
<reference evidence="15" key="1">
    <citation type="submission" date="2023-07" db="EMBL/GenBank/DDBJ databases">
        <title>Sequencing the genomes of 1000 actinobacteria strains.</title>
        <authorList>
            <person name="Klenk H.-P."/>
        </authorList>
    </citation>
    <scope>NUCLEOTIDE SEQUENCE</scope>
    <source>
        <strain evidence="15">DSM 13988</strain>
    </source>
</reference>
<protein>
    <recommendedName>
        <fullName evidence="11">Oligopeptide transport system permease protein OppC</fullName>
    </recommendedName>
</protein>
<feature type="transmembrane region" description="Helical" evidence="12">
    <location>
        <begin position="128"/>
        <end position="150"/>
    </location>
</feature>
<evidence type="ECO:0000256" key="12">
    <source>
        <dbReference type="RuleBase" id="RU363032"/>
    </source>
</evidence>
<evidence type="ECO:0000313" key="15">
    <source>
        <dbReference type="EMBL" id="MDR6892468.1"/>
    </source>
</evidence>
<dbReference type="InterPro" id="IPR035906">
    <property type="entry name" value="MetI-like_sf"/>
</dbReference>
<dbReference type="CDD" id="cd06261">
    <property type="entry name" value="TM_PBP2"/>
    <property type="match status" value="1"/>
</dbReference>
<organism evidence="15 16">
    <name type="scientific">Falsarthrobacter nasiphocae</name>
    <dbReference type="NCBI Taxonomy" id="189863"/>
    <lineage>
        <taxon>Bacteria</taxon>
        <taxon>Bacillati</taxon>
        <taxon>Actinomycetota</taxon>
        <taxon>Actinomycetes</taxon>
        <taxon>Micrococcales</taxon>
        <taxon>Micrococcaceae</taxon>
        <taxon>Falsarthrobacter</taxon>
    </lineage>
</organism>
<dbReference type="SUPFAM" id="SSF161098">
    <property type="entry name" value="MetI-like"/>
    <property type="match status" value="1"/>
</dbReference>
<dbReference type="Pfam" id="PF00528">
    <property type="entry name" value="BPD_transp_1"/>
    <property type="match status" value="1"/>
</dbReference>
<evidence type="ECO:0000256" key="1">
    <source>
        <dbReference type="ARBA" id="ARBA00004429"/>
    </source>
</evidence>
<evidence type="ECO:0000256" key="3">
    <source>
        <dbReference type="ARBA" id="ARBA00022475"/>
    </source>
</evidence>
<keyword evidence="8 12" id="KW-1133">Transmembrane helix</keyword>
<feature type="region of interest" description="Disordered" evidence="13">
    <location>
        <begin position="1"/>
        <end position="45"/>
    </location>
</feature>
<evidence type="ECO:0000256" key="7">
    <source>
        <dbReference type="ARBA" id="ARBA00022927"/>
    </source>
</evidence>
<dbReference type="Proteomes" id="UP001247307">
    <property type="component" value="Unassembled WGS sequence"/>
</dbReference>
<dbReference type="InterPro" id="IPR025966">
    <property type="entry name" value="OppC_N"/>
</dbReference>
<dbReference type="GO" id="GO:0005886">
    <property type="term" value="C:plasma membrane"/>
    <property type="evidence" value="ECO:0007669"/>
    <property type="project" value="UniProtKB-SubCell"/>
</dbReference>
<proteinExistence type="inferred from homology"/>
<evidence type="ECO:0000256" key="8">
    <source>
        <dbReference type="ARBA" id="ARBA00022989"/>
    </source>
</evidence>
<keyword evidence="5 12" id="KW-0812">Transmembrane</keyword>
<evidence type="ECO:0000256" key="5">
    <source>
        <dbReference type="ARBA" id="ARBA00022692"/>
    </source>
</evidence>
<dbReference type="AlphaFoldDB" id="A0AAE3YIB9"/>
<feature type="transmembrane region" description="Helical" evidence="12">
    <location>
        <begin position="240"/>
        <end position="260"/>
    </location>
</feature>
<dbReference type="PANTHER" id="PTHR43386">
    <property type="entry name" value="OLIGOPEPTIDE TRANSPORT SYSTEM PERMEASE PROTEIN APPC"/>
    <property type="match status" value="1"/>
</dbReference>
<gene>
    <name evidence="15" type="ORF">J2S35_001408</name>
</gene>
<keyword evidence="7" id="KW-0653">Protein transport</keyword>
<name>A0AAE3YIB9_9MICC</name>
<dbReference type="RefSeq" id="WP_309851521.1">
    <property type="nucleotide sequence ID" value="NZ_BAAAIU010000014.1"/>
</dbReference>
<keyword evidence="2 12" id="KW-0813">Transport</keyword>
<keyword evidence="6" id="KW-0571">Peptide transport</keyword>
<feature type="transmembrane region" description="Helical" evidence="12">
    <location>
        <begin position="162"/>
        <end position="182"/>
    </location>
</feature>
<comment type="similarity">
    <text evidence="10">Belongs to the binding-protein-dependent transport system permease family. OppBC subfamily.</text>
</comment>
<keyword evidence="9 12" id="KW-0472">Membrane</keyword>
<dbReference type="PANTHER" id="PTHR43386:SF2">
    <property type="entry name" value="OLIGOPEPTIDE TRANSPORT SYSTEM PERMEASE PROTEIN OPPC"/>
    <property type="match status" value="1"/>
</dbReference>
<evidence type="ECO:0000256" key="9">
    <source>
        <dbReference type="ARBA" id="ARBA00023136"/>
    </source>
</evidence>